<dbReference type="PANTHER" id="PTHR24260">
    <property type="match status" value="1"/>
</dbReference>
<dbReference type="PRINTS" id="PR00722">
    <property type="entry name" value="CHYMOTRYPSIN"/>
</dbReference>
<evidence type="ECO:0000256" key="7">
    <source>
        <dbReference type="RuleBase" id="RU363034"/>
    </source>
</evidence>
<dbReference type="PROSITE" id="PS00134">
    <property type="entry name" value="TRYPSIN_HIS"/>
    <property type="match status" value="1"/>
</dbReference>
<evidence type="ECO:0000256" key="4">
    <source>
        <dbReference type="ARBA" id="ARBA00022825"/>
    </source>
</evidence>
<evidence type="ECO:0000313" key="11">
    <source>
        <dbReference type="Proteomes" id="UP000069940"/>
    </source>
</evidence>
<dbReference type="PROSITE" id="PS51888">
    <property type="entry name" value="CLIP"/>
    <property type="match status" value="1"/>
</dbReference>
<dbReference type="SMART" id="SM00680">
    <property type="entry name" value="CLIP"/>
    <property type="match status" value="1"/>
</dbReference>
<dbReference type="SMART" id="SM00020">
    <property type="entry name" value="Tryp_SPc"/>
    <property type="match status" value="1"/>
</dbReference>
<dbReference type="InterPro" id="IPR043504">
    <property type="entry name" value="Peptidase_S1_PA_chymotrypsin"/>
</dbReference>
<evidence type="ECO:0000256" key="5">
    <source>
        <dbReference type="ARBA" id="ARBA00023157"/>
    </source>
</evidence>
<dbReference type="InterPro" id="IPR051333">
    <property type="entry name" value="CLIP_Serine_Protease"/>
</dbReference>
<reference evidence="11" key="1">
    <citation type="journal article" date="2015" name="Proc. Natl. Acad. Sci. U.S.A.">
        <title>Genome sequence of the Asian Tiger mosquito, Aedes albopictus, reveals insights into its biology, genetics, and evolution.</title>
        <authorList>
            <person name="Chen X.G."/>
            <person name="Jiang X."/>
            <person name="Gu J."/>
            <person name="Xu M."/>
            <person name="Wu Y."/>
            <person name="Deng Y."/>
            <person name="Zhang C."/>
            <person name="Bonizzoni M."/>
            <person name="Dermauw W."/>
            <person name="Vontas J."/>
            <person name="Armbruster P."/>
            <person name="Huang X."/>
            <person name="Yang Y."/>
            <person name="Zhang H."/>
            <person name="He W."/>
            <person name="Peng H."/>
            <person name="Liu Y."/>
            <person name="Wu K."/>
            <person name="Chen J."/>
            <person name="Lirakis M."/>
            <person name="Topalis P."/>
            <person name="Van Leeuwen T."/>
            <person name="Hall A.B."/>
            <person name="Jiang X."/>
            <person name="Thorpe C."/>
            <person name="Mueller R.L."/>
            <person name="Sun C."/>
            <person name="Waterhouse R.M."/>
            <person name="Yan G."/>
            <person name="Tu Z.J."/>
            <person name="Fang X."/>
            <person name="James A.A."/>
        </authorList>
    </citation>
    <scope>NUCLEOTIDE SEQUENCE [LARGE SCALE GENOMIC DNA]</scope>
    <source>
        <strain evidence="11">Foshan</strain>
    </source>
</reference>
<evidence type="ECO:0000256" key="1">
    <source>
        <dbReference type="ARBA" id="ARBA00022670"/>
    </source>
</evidence>
<feature type="domain" description="Clip" evidence="9">
    <location>
        <begin position="40"/>
        <end position="87"/>
    </location>
</feature>
<dbReference type="Gene3D" id="3.30.1640.30">
    <property type="match status" value="1"/>
</dbReference>
<keyword evidence="11" id="KW-1185">Reference proteome</keyword>
<dbReference type="Pfam" id="PF00089">
    <property type="entry name" value="Trypsin"/>
    <property type="match status" value="1"/>
</dbReference>
<keyword evidence="5" id="KW-1015">Disulfide bond</keyword>
<evidence type="ECO:0000256" key="6">
    <source>
        <dbReference type="ARBA" id="ARBA00024195"/>
    </source>
</evidence>
<dbReference type="InterPro" id="IPR001314">
    <property type="entry name" value="Peptidase_S1A"/>
</dbReference>
<keyword evidence="2" id="KW-0732">Signal</keyword>
<evidence type="ECO:0000256" key="2">
    <source>
        <dbReference type="ARBA" id="ARBA00022729"/>
    </source>
</evidence>
<evidence type="ECO:0008006" key="12">
    <source>
        <dbReference type="Google" id="ProtNLM"/>
    </source>
</evidence>
<dbReference type="GeneID" id="115254222"/>
<dbReference type="SUPFAM" id="SSF50494">
    <property type="entry name" value="Trypsin-like serine proteases"/>
    <property type="match status" value="1"/>
</dbReference>
<evidence type="ECO:0000313" key="10">
    <source>
        <dbReference type="EnsemblMetazoa" id="AALFPA23_010295.P14349"/>
    </source>
</evidence>
<dbReference type="EnsemblMetazoa" id="AALFPA23_010295.R14349">
    <property type="protein sequence ID" value="AALFPA23_010295.P14349"/>
    <property type="gene ID" value="AALFPA23_010295"/>
</dbReference>
<dbReference type="PROSITE" id="PS00135">
    <property type="entry name" value="TRYPSIN_SER"/>
    <property type="match status" value="1"/>
</dbReference>
<dbReference type="RefSeq" id="XP_029733238.1">
    <property type="nucleotide sequence ID" value="XM_029877378.2"/>
</dbReference>
<name>A0ABM1YLN0_AEDAL</name>
<dbReference type="InterPro" id="IPR018114">
    <property type="entry name" value="TRYPSIN_HIS"/>
</dbReference>
<keyword evidence="1 7" id="KW-0645">Protease</keyword>
<keyword evidence="4 7" id="KW-0720">Serine protease</keyword>
<dbReference type="InterPro" id="IPR038565">
    <property type="entry name" value="CLIP_sf"/>
</dbReference>
<proteinExistence type="inferred from homology"/>
<dbReference type="InterPro" id="IPR033116">
    <property type="entry name" value="TRYPSIN_SER"/>
</dbReference>
<dbReference type="PANTHER" id="PTHR24260:SF147">
    <property type="entry name" value="EG:BACR7A4.3 PROTEIN-RELATED"/>
    <property type="match status" value="1"/>
</dbReference>
<dbReference type="InterPro" id="IPR001254">
    <property type="entry name" value="Trypsin_dom"/>
</dbReference>
<dbReference type="Proteomes" id="UP000069940">
    <property type="component" value="Unassembled WGS sequence"/>
</dbReference>
<evidence type="ECO:0000259" key="8">
    <source>
        <dbReference type="PROSITE" id="PS50240"/>
    </source>
</evidence>
<dbReference type="InterPro" id="IPR022700">
    <property type="entry name" value="CLIP"/>
</dbReference>
<feature type="domain" description="Peptidase S1" evidence="8">
    <location>
        <begin position="119"/>
        <end position="370"/>
    </location>
</feature>
<dbReference type="CDD" id="cd00190">
    <property type="entry name" value="Tryp_SPc"/>
    <property type="match status" value="1"/>
</dbReference>
<reference evidence="10" key="2">
    <citation type="submission" date="2025-05" db="UniProtKB">
        <authorList>
            <consortium name="EnsemblMetazoa"/>
        </authorList>
    </citation>
    <scope>IDENTIFICATION</scope>
    <source>
        <strain evidence="10">Foshan</strain>
    </source>
</reference>
<keyword evidence="3 7" id="KW-0378">Hydrolase</keyword>
<sequence>MMMTLGKPVVGAGLLLQLFLIGGTVLIAAVRGQTLYEGDACTLKDGETGLCQEATSCPWFLENIVKKKRFGDRVTCGFDGSIEVICCKMDQPVTFKPGVRSGLACQDIPDADNRLTFHIIDGEDASDGEFPFMAALGYENEEIKDGYDYRCGASLISPNFLLTAAHCIPKQGRPVVALLGTASLNSMNGVTVRIKEFYPHPEYRASRSYNDIALVELEKRLINEPDVNPICVRSDTEDLTSDVVLTAEGFGIIDVDKQLRSPQMMKVNLTTVALTKCNESFAANNLLTNNRRLPQGIIDTQYCATGRENIVTKQVGDTCQGDSGGPLQIVVDGKFQLVGVTSFGNGCGSNTPSVYTRVARYIEWIEQIVWPNGVLKV</sequence>
<comment type="similarity">
    <text evidence="6">Belongs to the peptidase S1 family. CLIP subfamily.</text>
</comment>
<protein>
    <recommendedName>
        <fullName evidence="12">Trypsin-like serine protease</fullName>
    </recommendedName>
</protein>
<evidence type="ECO:0000256" key="3">
    <source>
        <dbReference type="ARBA" id="ARBA00022801"/>
    </source>
</evidence>
<dbReference type="InterPro" id="IPR009003">
    <property type="entry name" value="Peptidase_S1_PA"/>
</dbReference>
<organism evidence="10 11">
    <name type="scientific">Aedes albopictus</name>
    <name type="common">Asian tiger mosquito</name>
    <name type="synonym">Stegomyia albopicta</name>
    <dbReference type="NCBI Taxonomy" id="7160"/>
    <lineage>
        <taxon>Eukaryota</taxon>
        <taxon>Metazoa</taxon>
        <taxon>Ecdysozoa</taxon>
        <taxon>Arthropoda</taxon>
        <taxon>Hexapoda</taxon>
        <taxon>Insecta</taxon>
        <taxon>Pterygota</taxon>
        <taxon>Neoptera</taxon>
        <taxon>Endopterygota</taxon>
        <taxon>Diptera</taxon>
        <taxon>Nematocera</taxon>
        <taxon>Culicoidea</taxon>
        <taxon>Culicidae</taxon>
        <taxon>Culicinae</taxon>
        <taxon>Aedini</taxon>
        <taxon>Aedes</taxon>
        <taxon>Stegomyia</taxon>
    </lineage>
</organism>
<dbReference type="Gene3D" id="2.40.10.10">
    <property type="entry name" value="Trypsin-like serine proteases"/>
    <property type="match status" value="1"/>
</dbReference>
<dbReference type="PROSITE" id="PS50240">
    <property type="entry name" value="TRYPSIN_DOM"/>
    <property type="match status" value="1"/>
</dbReference>
<accession>A0ABM1YLN0</accession>
<evidence type="ECO:0000259" key="9">
    <source>
        <dbReference type="PROSITE" id="PS51888"/>
    </source>
</evidence>